<dbReference type="EMBL" id="MK473373">
    <property type="protein sequence ID" value="QBJ04468.1"/>
    <property type="molecule type" value="Genomic_DNA"/>
</dbReference>
<organism evidence="1 2">
    <name type="scientific">Pseudomonas phage Lana</name>
    <dbReference type="NCBI Taxonomy" id="2530172"/>
    <lineage>
        <taxon>Viruses</taxon>
        <taxon>Duplodnaviria</taxon>
        <taxon>Heunggongvirae</taxon>
        <taxon>Uroviricota</taxon>
        <taxon>Caudoviricetes</taxon>
        <taxon>Lanavirus</taxon>
        <taxon>Lanavirus lana</taxon>
    </lineage>
</organism>
<dbReference type="GeneID" id="55011872"/>
<dbReference type="RefSeq" id="YP_009820436.1">
    <property type="nucleotide sequence ID" value="NC_048166.1"/>
</dbReference>
<evidence type="ECO:0000313" key="2">
    <source>
        <dbReference type="Proteomes" id="UP000293575"/>
    </source>
</evidence>
<dbReference type="Proteomes" id="UP000293575">
    <property type="component" value="Segment"/>
</dbReference>
<keyword evidence="2" id="KW-1185">Reference proteome</keyword>
<sequence length="65" mass="6867">MSNNLTPAQLAAFNMQARAGGWMGPANTIAVLAEVERLKAALKQIADGLSNEPDVYAQLILDGIL</sequence>
<accession>A0A481W754</accession>
<protein>
    <submittedName>
        <fullName evidence="1">Uncharacterized protein</fullName>
    </submittedName>
</protein>
<dbReference type="KEGG" id="vg:55011872"/>
<name>A0A481W754_9CAUD</name>
<proteinExistence type="predicted"/>
<reference evidence="1" key="1">
    <citation type="submission" date="2019-01" db="EMBL/GenBank/DDBJ databases">
        <authorList>
            <person name="Hylling O."/>
            <person name="Carstens A.B."/>
            <person name="Hansen L.H."/>
        </authorList>
    </citation>
    <scope>NUCLEOTIDE SEQUENCE [LARGE SCALE GENOMIC DNA]</scope>
</reference>
<evidence type="ECO:0000313" key="1">
    <source>
        <dbReference type="EMBL" id="QBJ04468.1"/>
    </source>
</evidence>